<dbReference type="PANTHER" id="PTHR30466">
    <property type="entry name" value="FLAVIN REDUCTASE"/>
    <property type="match status" value="1"/>
</dbReference>
<dbReference type="Pfam" id="PF01613">
    <property type="entry name" value="Flavin_Reduct"/>
    <property type="match status" value="1"/>
</dbReference>
<keyword evidence="1 3" id="KW-0560">Oxidoreductase</keyword>
<dbReference type="InterPro" id="IPR012349">
    <property type="entry name" value="Split_barrel_FMN-bd"/>
</dbReference>
<dbReference type="SMART" id="SM00903">
    <property type="entry name" value="Flavin_Reduct"/>
    <property type="match status" value="1"/>
</dbReference>
<feature type="domain" description="Flavin reductase like" evidence="2">
    <location>
        <begin position="21"/>
        <end position="167"/>
    </location>
</feature>
<sequence>MASTLTTEAGPVSPAQYKEVFRRHPAGVVVITADAGRGPAGFTATSLTSLSLEPALVSFGISSTASSWPHVKDADTAVVNFLGAEQEPLARRFATSGIDRFAEPTRWSRLPGGEPVLDEAPGWLQVRIEDLVTAGDHRIVIARVEASWLSGAELHRPLVYHNGRYHSFDHSLDHSLDHTPHPDLLLGADPA</sequence>
<dbReference type="Gene3D" id="2.30.110.10">
    <property type="entry name" value="Electron Transport, Fmn-binding Protein, Chain A"/>
    <property type="match status" value="1"/>
</dbReference>
<comment type="caution">
    <text evidence="3">The sequence shown here is derived from an EMBL/GenBank/DDBJ whole genome shotgun (WGS) entry which is preliminary data.</text>
</comment>
<dbReference type="EMBL" id="JBHEZZ010000007">
    <property type="protein sequence ID" value="MFC1402607.1"/>
    <property type="molecule type" value="Genomic_DNA"/>
</dbReference>
<evidence type="ECO:0000256" key="1">
    <source>
        <dbReference type="ARBA" id="ARBA00023002"/>
    </source>
</evidence>
<evidence type="ECO:0000313" key="4">
    <source>
        <dbReference type="Proteomes" id="UP001592528"/>
    </source>
</evidence>
<keyword evidence="4" id="KW-1185">Reference proteome</keyword>
<evidence type="ECO:0000259" key="2">
    <source>
        <dbReference type="SMART" id="SM00903"/>
    </source>
</evidence>
<dbReference type="EC" id="1.5.1.-" evidence="3"/>
<protein>
    <submittedName>
        <fullName evidence="3">Flavin reductase family protein</fullName>
        <ecNumber evidence="3">1.5.1.-</ecNumber>
    </submittedName>
</protein>
<dbReference type="RefSeq" id="WP_063757481.1">
    <property type="nucleotide sequence ID" value="NZ_JBHEZZ010000007.1"/>
</dbReference>
<gene>
    <name evidence="3" type="ORF">ACEZDJ_15070</name>
</gene>
<dbReference type="PANTHER" id="PTHR30466:SF1">
    <property type="entry name" value="FMN REDUCTASE (NADH) RUTF"/>
    <property type="match status" value="1"/>
</dbReference>
<accession>A0ABV6UMC8</accession>
<dbReference type="Proteomes" id="UP001592528">
    <property type="component" value="Unassembled WGS sequence"/>
</dbReference>
<dbReference type="InterPro" id="IPR002563">
    <property type="entry name" value="Flavin_Rdtase-like_dom"/>
</dbReference>
<evidence type="ECO:0000313" key="3">
    <source>
        <dbReference type="EMBL" id="MFC1402607.1"/>
    </source>
</evidence>
<proteinExistence type="predicted"/>
<reference evidence="3 4" key="1">
    <citation type="submission" date="2024-09" db="EMBL/GenBank/DDBJ databases">
        <authorList>
            <person name="Lee S.D."/>
        </authorList>
    </citation>
    <scope>NUCLEOTIDE SEQUENCE [LARGE SCALE GENOMIC DNA]</scope>
    <source>
        <strain evidence="3 4">N1-5</strain>
    </source>
</reference>
<dbReference type="SUPFAM" id="SSF50475">
    <property type="entry name" value="FMN-binding split barrel"/>
    <property type="match status" value="1"/>
</dbReference>
<dbReference type="InterPro" id="IPR050268">
    <property type="entry name" value="NADH-dep_flavin_reductase"/>
</dbReference>
<organism evidence="3 4">
    <name type="scientific">Streptacidiphilus cavernicola</name>
    <dbReference type="NCBI Taxonomy" id="3342716"/>
    <lineage>
        <taxon>Bacteria</taxon>
        <taxon>Bacillati</taxon>
        <taxon>Actinomycetota</taxon>
        <taxon>Actinomycetes</taxon>
        <taxon>Kitasatosporales</taxon>
        <taxon>Streptomycetaceae</taxon>
        <taxon>Streptacidiphilus</taxon>
    </lineage>
</organism>
<name>A0ABV6UMC8_9ACTN</name>
<dbReference type="GO" id="GO:0016491">
    <property type="term" value="F:oxidoreductase activity"/>
    <property type="evidence" value="ECO:0007669"/>
    <property type="project" value="UniProtKB-KW"/>
</dbReference>